<evidence type="ECO:0000313" key="2">
    <source>
        <dbReference type="Proteomes" id="UP000269396"/>
    </source>
</evidence>
<sequence>MYSISGGTATSCVHVSGELILCICILGALNSRVSPTDSFERLGESSVESSSTSFNKGLSEASALKIKKCLTLSAIATLQT</sequence>
<name>A0A3P8DJR7_9TREM</name>
<dbReference type="Proteomes" id="UP000269396">
    <property type="component" value="Unassembled WGS sequence"/>
</dbReference>
<accession>A0A3P8DJR7</accession>
<gene>
    <name evidence="1" type="ORF">SMTD_LOCUS8291</name>
</gene>
<proteinExistence type="predicted"/>
<dbReference type="EMBL" id="UZAL01028824">
    <property type="protein sequence ID" value="VDP43931.1"/>
    <property type="molecule type" value="Genomic_DNA"/>
</dbReference>
<organism evidence="1 2">
    <name type="scientific">Schistosoma mattheei</name>
    <dbReference type="NCBI Taxonomy" id="31246"/>
    <lineage>
        <taxon>Eukaryota</taxon>
        <taxon>Metazoa</taxon>
        <taxon>Spiralia</taxon>
        <taxon>Lophotrochozoa</taxon>
        <taxon>Platyhelminthes</taxon>
        <taxon>Trematoda</taxon>
        <taxon>Digenea</taxon>
        <taxon>Strigeidida</taxon>
        <taxon>Schistosomatoidea</taxon>
        <taxon>Schistosomatidae</taxon>
        <taxon>Schistosoma</taxon>
    </lineage>
</organism>
<evidence type="ECO:0000313" key="1">
    <source>
        <dbReference type="EMBL" id="VDP43931.1"/>
    </source>
</evidence>
<protein>
    <submittedName>
        <fullName evidence="1">Uncharacterized protein</fullName>
    </submittedName>
</protein>
<dbReference type="AlphaFoldDB" id="A0A3P8DJR7"/>
<keyword evidence="2" id="KW-1185">Reference proteome</keyword>
<reference evidence="1 2" key="1">
    <citation type="submission" date="2018-11" db="EMBL/GenBank/DDBJ databases">
        <authorList>
            <consortium name="Pathogen Informatics"/>
        </authorList>
    </citation>
    <scope>NUCLEOTIDE SEQUENCE [LARGE SCALE GENOMIC DNA]</scope>
    <source>
        <strain>Denwood</strain>
        <strain evidence="2">Zambia</strain>
    </source>
</reference>